<evidence type="ECO:0000313" key="10">
    <source>
        <dbReference type="EMBL" id="ALL62797.1"/>
    </source>
</evidence>
<evidence type="ECO:0000259" key="9">
    <source>
        <dbReference type="PROSITE" id="PS50928"/>
    </source>
</evidence>
<dbReference type="Proteomes" id="UP000019146">
    <property type="component" value="Chromosome 1"/>
</dbReference>
<dbReference type="PROSITE" id="PS50928">
    <property type="entry name" value="ABC_TM1"/>
    <property type="match status" value="1"/>
</dbReference>
<dbReference type="Gene3D" id="1.10.3720.10">
    <property type="entry name" value="MetI-like"/>
    <property type="match status" value="1"/>
</dbReference>
<accession>A0A0N7JT71</accession>
<feature type="transmembrane region" description="Helical" evidence="7">
    <location>
        <begin position="140"/>
        <end position="167"/>
    </location>
</feature>
<dbReference type="PANTHER" id="PTHR47737">
    <property type="entry name" value="GLYCINE BETAINE/PROLINE BETAINE TRANSPORT SYSTEM PERMEASE PROTEIN PROW"/>
    <property type="match status" value="1"/>
</dbReference>
<dbReference type="GO" id="GO:0043190">
    <property type="term" value="C:ATP-binding cassette (ABC) transporter complex"/>
    <property type="evidence" value="ECO:0007669"/>
    <property type="project" value="TreeGrafter"/>
</dbReference>
<keyword evidence="3" id="KW-1003">Cell membrane</keyword>
<keyword evidence="4 7" id="KW-0812">Transmembrane</keyword>
<evidence type="ECO:0000256" key="2">
    <source>
        <dbReference type="ARBA" id="ARBA00022448"/>
    </source>
</evidence>
<dbReference type="RefSeq" id="WP_035986127.1">
    <property type="nucleotide sequence ID" value="NZ_CP012746.1"/>
</dbReference>
<gene>
    <name evidence="10" type="ORF">K788_0005858</name>
</gene>
<protein>
    <submittedName>
        <fullName evidence="10">L-proline glycine betaine ABC transport system permease protein ProW</fullName>
    </submittedName>
</protein>
<proteinExistence type="inferred from homology"/>
<dbReference type="GeneID" id="69967116"/>
<sequence>MNSIFLHLSIADWVNDHVQSFVAAYGDSFHDFSTALLRYVLVPLEGALRATPAWAILIAVGLLTLNATRRIGIAGFFVLLLYVIGCFGLWDKLMQTLALMLVATVLSVVLGVPLGIWASRSPWMRRVLLPVLDIMQTLPSFVYLIPVLMLFGLGKVPAILATIIYALPPLIRLTDLGIRHVDADVVEAARAFGTTRWQLLVNVQLPLARPSIMAGINQTTMMALSMVVIASMIGSRGLGEDVLAGIQTLDIGKGMQAGIAIVILAIVIDRISQGYGQDRRTRRLVAQRRKAKAASRVPYRNAGAPREDDAMAAGNENATQSGLETRTAD</sequence>
<dbReference type="Pfam" id="PF00528">
    <property type="entry name" value="BPD_transp_1"/>
    <property type="match status" value="1"/>
</dbReference>
<evidence type="ECO:0000256" key="6">
    <source>
        <dbReference type="ARBA" id="ARBA00023136"/>
    </source>
</evidence>
<feature type="domain" description="ABC transmembrane type-1" evidence="9">
    <location>
        <begin position="93"/>
        <end position="272"/>
    </location>
</feature>
<dbReference type="GO" id="GO:0005275">
    <property type="term" value="F:amine transmembrane transporter activity"/>
    <property type="evidence" value="ECO:0007669"/>
    <property type="project" value="TreeGrafter"/>
</dbReference>
<feature type="region of interest" description="Disordered" evidence="8">
    <location>
        <begin position="294"/>
        <end position="329"/>
    </location>
</feature>
<dbReference type="SUPFAM" id="SSF161098">
    <property type="entry name" value="MetI-like"/>
    <property type="match status" value="1"/>
</dbReference>
<keyword evidence="6 7" id="KW-0472">Membrane</keyword>
<evidence type="ECO:0000256" key="8">
    <source>
        <dbReference type="SAM" id="MobiDB-lite"/>
    </source>
</evidence>
<comment type="subcellular location">
    <subcellularLocation>
        <location evidence="1 7">Cell membrane</location>
        <topology evidence="1 7">Multi-pass membrane protein</topology>
    </subcellularLocation>
</comment>
<dbReference type="InterPro" id="IPR035906">
    <property type="entry name" value="MetI-like_sf"/>
</dbReference>
<feature type="transmembrane region" description="Helical" evidence="7">
    <location>
        <begin position="71"/>
        <end position="90"/>
    </location>
</feature>
<evidence type="ECO:0000256" key="7">
    <source>
        <dbReference type="RuleBase" id="RU363032"/>
    </source>
</evidence>
<evidence type="ECO:0000256" key="5">
    <source>
        <dbReference type="ARBA" id="ARBA00022989"/>
    </source>
</evidence>
<reference evidence="10 11" key="1">
    <citation type="journal article" date="2014" name="Genome Announc.">
        <title>Draft Genome Sequence of the Haloacid-Degrading Burkholderia caribensis Strain MBA4.</title>
        <authorList>
            <person name="Pan Y."/>
            <person name="Kong K.F."/>
            <person name="Tsang J.S."/>
        </authorList>
    </citation>
    <scope>NUCLEOTIDE SEQUENCE [LARGE SCALE GENOMIC DNA]</scope>
    <source>
        <strain evidence="10 11">MBA4</strain>
    </source>
</reference>
<evidence type="ECO:0000256" key="4">
    <source>
        <dbReference type="ARBA" id="ARBA00022692"/>
    </source>
</evidence>
<dbReference type="PANTHER" id="PTHR47737:SF1">
    <property type="entry name" value="GLYCINE BETAINE_PROLINE BETAINE TRANSPORT SYSTEM PERMEASE PROTEIN PROW"/>
    <property type="match status" value="1"/>
</dbReference>
<dbReference type="AlphaFoldDB" id="A0A0N7JT71"/>
<keyword evidence="5 7" id="KW-1133">Transmembrane helix</keyword>
<dbReference type="CDD" id="cd06261">
    <property type="entry name" value="TM_PBP2"/>
    <property type="match status" value="1"/>
</dbReference>
<name>A0A0N7JT71_9BURK</name>
<organism evidence="10 11">
    <name type="scientific">Paraburkholderia caribensis MBA4</name>
    <dbReference type="NCBI Taxonomy" id="1323664"/>
    <lineage>
        <taxon>Bacteria</taxon>
        <taxon>Pseudomonadati</taxon>
        <taxon>Pseudomonadota</taxon>
        <taxon>Betaproteobacteria</taxon>
        <taxon>Burkholderiales</taxon>
        <taxon>Burkholderiaceae</taxon>
        <taxon>Paraburkholderia</taxon>
    </lineage>
</organism>
<feature type="transmembrane region" description="Helical" evidence="7">
    <location>
        <begin position="254"/>
        <end position="272"/>
    </location>
</feature>
<keyword evidence="2 7" id="KW-0813">Transport</keyword>
<evidence type="ECO:0000256" key="3">
    <source>
        <dbReference type="ARBA" id="ARBA00022475"/>
    </source>
</evidence>
<dbReference type="FunFam" id="1.10.3720.10:FF:000001">
    <property type="entry name" value="Glycine betaine ABC transporter, permease"/>
    <property type="match status" value="1"/>
</dbReference>
<dbReference type="KEGG" id="bcai:K788_0005858"/>
<comment type="similarity">
    <text evidence="7">Belongs to the binding-protein-dependent transport system permease family.</text>
</comment>
<dbReference type="InterPro" id="IPR000515">
    <property type="entry name" value="MetI-like"/>
</dbReference>
<dbReference type="GO" id="GO:0031460">
    <property type="term" value="P:glycine betaine transport"/>
    <property type="evidence" value="ECO:0007669"/>
    <property type="project" value="TreeGrafter"/>
</dbReference>
<dbReference type="GO" id="GO:0015871">
    <property type="term" value="P:choline transport"/>
    <property type="evidence" value="ECO:0007669"/>
    <property type="project" value="TreeGrafter"/>
</dbReference>
<evidence type="ECO:0000313" key="11">
    <source>
        <dbReference type="Proteomes" id="UP000019146"/>
    </source>
</evidence>
<feature type="transmembrane region" description="Helical" evidence="7">
    <location>
        <begin position="97"/>
        <end position="120"/>
    </location>
</feature>
<feature type="compositionally biased region" description="Polar residues" evidence="8">
    <location>
        <begin position="316"/>
        <end position="329"/>
    </location>
</feature>
<evidence type="ECO:0000256" key="1">
    <source>
        <dbReference type="ARBA" id="ARBA00004651"/>
    </source>
</evidence>
<dbReference type="EMBL" id="CP012746">
    <property type="protein sequence ID" value="ALL62797.1"/>
    <property type="molecule type" value="Genomic_DNA"/>
</dbReference>
<dbReference type="GO" id="GO:0015226">
    <property type="term" value="F:carnitine transmembrane transporter activity"/>
    <property type="evidence" value="ECO:0007669"/>
    <property type="project" value="TreeGrafter"/>
</dbReference>
<feature type="transmembrane region" description="Helical" evidence="7">
    <location>
        <begin position="214"/>
        <end position="234"/>
    </location>
</feature>